<dbReference type="KEGG" id="gtt:GUITHDRAFT_149783"/>
<dbReference type="Proteomes" id="UP000011087">
    <property type="component" value="Unassembled WGS sequence"/>
</dbReference>
<reference evidence="3" key="3">
    <citation type="submission" date="2015-06" db="UniProtKB">
        <authorList>
            <consortium name="EnsemblProtists"/>
        </authorList>
    </citation>
    <scope>IDENTIFICATION</scope>
</reference>
<name>L1K474_GUITC</name>
<dbReference type="RefSeq" id="XP_005842374.1">
    <property type="nucleotide sequence ID" value="XM_005842317.1"/>
</dbReference>
<reference evidence="4" key="2">
    <citation type="submission" date="2012-11" db="EMBL/GenBank/DDBJ databases">
        <authorList>
            <person name="Kuo A."/>
            <person name="Curtis B.A."/>
            <person name="Tanifuji G."/>
            <person name="Burki F."/>
            <person name="Gruber A."/>
            <person name="Irimia M."/>
            <person name="Maruyama S."/>
            <person name="Arias M.C."/>
            <person name="Ball S.G."/>
            <person name="Gile G.H."/>
            <person name="Hirakawa Y."/>
            <person name="Hopkins J.F."/>
            <person name="Rensing S.A."/>
            <person name="Schmutz J."/>
            <person name="Symeonidi A."/>
            <person name="Elias M."/>
            <person name="Eveleigh R.J."/>
            <person name="Herman E.K."/>
            <person name="Klute M.J."/>
            <person name="Nakayama T."/>
            <person name="Obornik M."/>
            <person name="Reyes-Prieto A."/>
            <person name="Armbrust E.V."/>
            <person name="Aves S.J."/>
            <person name="Beiko R.G."/>
            <person name="Coutinho P."/>
            <person name="Dacks J.B."/>
            <person name="Durnford D.G."/>
            <person name="Fast N.M."/>
            <person name="Green B.R."/>
            <person name="Grisdale C."/>
            <person name="Hempe F."/>
            <person name="Henrissat B."/>
            <person name="Hoppner M.P."/>
            <person name="Ishida K.-I."/>
            <person name="Kim E."/>
            <person name="Koreny L."/>
            <person name="Kroth P.G."/>
            <person name="Liu Y."/>
            <person name="Malik S.-B."/>
            <person name="Maier U.G."/>
            <person name="McRose D."/>
            <person name="Mock T."/>
            <person name="Neilson J.A."/>
            <person name="Onodera N.T."/>
            <person name="Poole A.M."/>
            <person name="Pritham E.J."/>
            <person name="Richards T.A."/>
            <person name="Rocap G."/>
            <person name="Roy S.W."/>
            <person name="Sarai C."/>
            <person name="Schaack S."/>
            <person name="Shirato S."/>
            <person name="Slamovits C.H."/>
            <person name="Spencer D.F."/>
            <person name="Suzuki S."/>
            <person name="Worden A.Z."/>
            <person name="Zauner S."/>
            <person name="Barry K."/>
            <person name="Bell C."/>
            <person name="Bharti A.K."/>
            <person name="Crow J.A."/>
            <person name="Grimwood J."/>
            <person name="Kramer R."/>
            <person name="Lindquist E."/>
            <person name="Lucas S."/>
            <person name="Salamov A."/>
            <person name="McFadden G.I."/>
            <person name="Lane C.E."/>
            <person name="Keeling P.J."/>
            <person name="Gray M.W."/>
            <person name="Grigoriev I.V."/>
            <person name="Archibald J.M."/>
        </authorList>
    </citation>
    <scope>NUCLEOTIDE SEQUENCE</scope>
    <source>
        <strain evidence="4">CCMP2712</strain>
    </source>
</reference>
<evidence type="ECO:0000313" key="1">
    <source>
        <dbReference type="EMBL" id="EKX55392.1"/>
    </source>
</evidence>
<dbReference type="RefSeq" id="XP_005842372.1">
    <property type="nucleotide sequence ID" value="XM_005842315.1"/>
</dbReference>
<keyword evidence="4" id="KW-1185">Reference proteome</keyword>
<dbReference type="EMBL" id="JH992965">
    <property type="protein sequence ID" value="EKX55394.1"/>
    <property type="molecule type" value="Genomic_DNA"/>
</dbReference>
<gene>
    <name evidence="1" type="ORF">GUITHDRAFT_149783</name>
    <name evidence="2" type="ORF">GUITHDRAFT_99174</name>
</gene>
<protein>
    <submittedName>
        <fullName evidence="2 3">Uncharacterized protein</fullName>
    </submittedName>
</protein>
<evidence type="ECO:0000313" key="4">
    <source>
        <dbReference type="Proteomes" id="UP000011087"/>
    </source>
</evidence>
<dbReference type="GeneID" id="17312104"/>
<dbReference type="EnsemblProtists" id="EKX55394">
    <property type="protein sequence ID" value="EKX55394"/>
    <property type="gene ID" value="GUITHDRAFT_99174"/>
</dbReference>
<proteinExistence type="predicted"/>
<dbReference type="AlphaFoldDB" id="L1K474"/>
<dbReference type="GeneID" id="17312106"/>
<accession>L1K474</accession>
<dbReference type="HOGENOM" id="CLU_2214992_0_0_1"/>
<dbReference type="EMBL" id="JH992965">
    <property type="protein sequence ID" value="EKX55392.1"/>
    <property type="molecule type" value="Genomic_DNA"/>
</dbReference>
<dbReference type="PaxDb" id="55529-EKX55392"/>
<evidence type="ECO:0000313" key="3">
    <source>
        <dbReference type="EnsemblProtists" id="EKX55392"/>
    </source>
</evidence>
<sequence length="108" mass="11859">MALETEIALELKTEGSQEPEEALAWEAALFPRGRPQASKVATGKEAAALAERDEEGEAWGISYPTGFKLEARQRSRAIRGTGKEGMLLRSIEEAMRRQSLRSGRGAQE</sequence>
<evidence type="ECO:0000313" key="2">
    <source>
        <dbReference type="EMBL" id="EKX55394.1"/>
    </source>
</evidence>
<dbReference type="KEGG" id="gtt:GUITHDRAFT_99174"/>
<dbReference type="EnsemblProtists" id="EKX55392">
    <property type="protein sequence ID" value="EKX55392"/>
    <property type="gene ID" value="GUITHDRAFT_149783"/>
</dbReference>
<reference evidence="2 4" key="1">
    <citation type="journal article" date="2012" name="Nature">
        <title>Algal genomes reveal evolutionary mosaicism and the fate of nucleomorphs.</title>
        <authorList>
            <consortium name="DOE Joint Genome Institute"/>
            <person name="Curtis B.A."/>
            <person name="Tanifuji G."/>
            <person name="Burki F."/>
            <person name="Gruber A."/>
            <person name="Irimia M."/>
            <person name="Maruyama S."/>
            <person name="Arias M.C."/>
            <person name="Ball S.G."/>
            <person name="Gile G.H."/>
            <person name="Hirakawa Y."/>
            <person name="Hopkins J.F."/>
            <person name="Kuo A."/>
            <person name="Rensing S.A."/>
            <person name="Schmutz J."/>
            <person name="Symeonidi A."/>
            <person name="Elias M."/>
            <person name="Eveleigh R.J."/>
            <person name="Herman E.K."/>
            <person name="Klute M.J."/>
            <person name="Nakayama T."/>
            <person name="Obornik M."/>
            <person name="Reyes-Prieto A."/>
            <person name="Armbrust E.V."/>
            <person name="Aves S.J."/>
            <person name="Beiko R.G."/>
            <person name="Coutinho P."/>
            <person name="Dacks J.B."/>
            <person name="Durnford D.G."/>
            <person name="Fast N.M."/>
            <person name="Green B.R."/>
            <person name="Grisdale C.J."/>
            <person name="Hempel F."/>
            <person name="Henrissat B."/>
            <person name="Hoppner M.P."/>
            <person name="Ishida K."/>
            <person name="Kim E."/>
            <person name="Koreny L."/>
            <person name="Kroth P.G."/>
            <person name="Liu Y."/>
            <person name="Malik S.B."/>
            <person name="Maier U.G."/>
            <person name="McRose D."/>
            <person name="Mock T."/>
            <person name="Neilson J.A."/>
            <person name="Onodera N.T."/>
            <person name="Poole A.M."/>
            <person name="Pritham E.J."/>
            <person name="Richards T.A."/>
            <person name="Rocap G."/>
            <person name="Roy S.W."/>
            <person name="Sarai C."/>
            <person name="Schaack S."/>
            <person name="Shirato S."/>
            <person name="Slamovits C.H."/>
            <person name="Spencer D.F."/>
            <person name="Suzuki S."/>
            <person name="Worden A.Z."/>
            <person name="Zauner S."/>
            <person name="Barry K."/>
            <person name="Bell C."/>
            <person name="Bharti A.K."/>
            <person name="Crow J.A."/>
            <person name="Grimwood J."/>
            <person name="Kramer R."/>
            <person name="Lindquist E."/>
            <person name="Lucas S."/>
            <person name="Salamov A."/>
            <person name="McFadden G.I."/>
            <person name="Lane C.E."/>
            <person name="Keeling P.J."/>
            <person name="Gray M.W."/>
            <person name="Grigoriev I.V."/>
            <person name="Archibald J.M."/>
        </authorList>
    </citation>
    <scope>NUCLEOTIDE SEQUENCE</scope>
    <source>
        <strain evidence="2 4">CCMP2712</strain>
    </source>
</reference>
<organism evidence="2">
    <name type="scientific">Guillardia theta (strain CCMP2712)</name>
    <name type="common">Cryptophyte</name>
    <dbReference type="NCBI Taxonomy" id="905079"/>
    <lineage>
        <taxon>Eukaryota</taxon>
        <taxon>Cryptophyceae</taxon>
        <taxon>Pyrenomonadales</taxon>
        <taxon>Geminigeraceae</taxon>
        <taxon>Guillardia</taxon>
    </lineage>
</organism>